<dbReference type="KEGG" id="scia:HUG15_20795"/>
<keyword evidence="1 2" id="KW-0456">Lyase</keyword>
<protein>
    <submittedName>
        <fullName evidence="3">Dihydrodipicolinate synthase family protein</fullName>
    </submittedName>
</protein>
<dbReference type="Pfam" id="PF00701">
    <property type="entry name" value="DHDPS"/>
    <property type="match status" value="1"/>
</dbReference>
<reference evidence="3 4" key="1">
    <citation type="submission" date="2020-06" db="EMBL/GenBank/DDBJ databases">
        <title>Genomic analysis of Salicibibacter sp. NKC5-3.</title>
        <authorList>
            <person name="Oh Y.J."/>
        </authorList>
    </citation>
    <scope>NUCLEOTIDE SEQUENCE [LARGE SCALE GENOMIC DNA]</scope>
    <source>
        <strain evidence="3 4">NKC5-3</strain>
    </source>
</reference>
<dbReference type="InterPro" id="IPR002220">
    <property type="entry name" value="DapA-like"/>
</dbReference>
<comment type="similarity">
    <text evidence="2">Belongs to the DapA family.</text>
</comment>
<dbReference type="Gene3D" id="3.20.20.70">
    <property type="entry name" value="Aldolase class I"/>
    <property type="match status" value="1"/>
</dbReference>
<gene>
    <name evidence="3" type="ORF">HUG15_20795</name>
</gene>
<name>A0A7T7CDY8_9BACI</name>
<dbReference type="GO" id="GO:0005829">
    <property type="term" value="C:cytosol"/>
    <property type="evidence" value="ECO:0007669"/>
    <property type="project" value="TreeGrafter"/>
</dbReference>
<keyword evidence="4" id="KW-1185">Reference proteome</keyword>
<sequence length="293" mass="32711">MPFDADLNIDEENYRRHLRYLIETEGVTAITINGHASEVASLTLDEQQRSLAIALEEANGKTPIIAGVYEDGSQKATEIANMAEKEGADCLLIFPSGVFEFGSQQKPEMFFNHYATIADATDLPMIAFVYPFNNGLHINTESLIKICNDIDNVIAVKEFSNNIAVYERNYRELKALDKYISVLSSYSKSLLPSLCIGADGILSGCGSVIADLQIEIFEAVKRENLTEARRVADKLYPLNEMFYSEPFLDMHNRMKVANALLGRIDAAYIRPPFQPISDGEREKIRKVITEAGL</sequence>
<dbReference type="SMART" id="SM01130">
    <property type="entry name" value="DHDPS"/>
    <property type="match status" value="1"/>
</dbReference>
<dbReference type="GO" id="GO:0019262">
    <property type="term" value="P:N-acetylneuraminate catabolic process"/>
    <property type="evidence" value="ECO:0007669"/>
    <property type="project" value="TreeGrafter"/>
</dbReference>
<dbReference type="InterPro" id="IPR013785">
    <property type="entry name" value="Aldolase_TIM"/>
</dbReference>
<dbReference type="PANTHER" id="PTHR42849">
    <property type="entry name" value="N-ACETYLNEURAMINATE LYASE"/>
    <property type="match status" value="1"/>
</dbReference>
<evidence type="ECO:0000313" key="3">
    <source>
        <dbReference type="EMBL" id="QQK78440.1"/>
    </source>
</evidence>
<evidence type="ECO:0000256" key="1">
    <source>
        <dbReference type="ARBA" id="ARBA00023239"/>
    </source>
</evidence>
<dbReference type="SUPFAM" id="SSF51569">
    <property type="entry name" value="Aldolase"/>
    <property type="match status" value="1"/>
</dbReference>
<accession>A0A7T7CDY8</accession>
<dbReference type="Proteomes" id="UP000595823">
    <property type="component" value="Chromosome"/>
</dbReference>
<evidence type="ECO:0000313" key="4">
    <source>
        <dbReference type="Proteomes" id="UP000595823"/>
    </source>
</evidence>
<proteinExistence type="inferred from homology"/>
<dbReference type="PIRSF" id="PIRSF001365">
    <property type="entry name" value="DHDPS"/>
    <property type="match status" value="1"/>
</dbReference>
<evidence type="ECO:0000256" key="2">
    <source>
        <dbReference type="PIRNR" id="PIRNR001365"/>
    </source>
</evidence>
<dbReference type="AlphaFoldDB" id="A0A7T7CDY8"/>
<dbReference type="CDD" id="cd00408">
    <property type="entry name" value="DHDPS-like"/>
    <property type="match status" value="1"/>
</dbReference>
<dbReference type="EMBL" id="CP054705">
    <property type="protein sequence ID" value="QQK78440.1"/>
    <property type="molecule type" value="Genomic_DNA"/>
</dbReference>
<organism evidence="3 4">
    <name type="scientific">Salicibibacter cibarius</name>
    <dbReference type="NCBI Taxonomy" id="2743000"/>
    <lineage>
        <taxon>Bacteria</taxon>
        <taxon>Bacillati</taxon>
        <taxon>Bacillota</taxon>
        <taxon>Bacilli</taxon>
        <taxon>Bacillales</taxon>
        <taxon>Bacillaceae</taxon>
        <taxon>Salicibibacter</taxon>
    </lineage>
</organism>
<dbReference type="GO" id="GO:0008747">
    <property type="term" value="F:N-acetylneuraminate lyase activity"/>
    <property type="evidence" value="ECO:0007669"/>
    <property type="project" value="TreeGrafter"/>
</dbReference>
<dbReference type="PANTHER" id="PTHR42849:SF1">
    <property type="entry name" value="N-ACETYLNEURAMINATE LYASE"/>
    <property type="match status" value="1"/>
</dbReference>